<evidence type="ECO:0000256" key="2">
    <source>
        <dbReference type="SAM" id="SignalP"/>
    </source>
</evidence>
<comment type="similarity">
    <text evidence="1">Belongs to the UPF0065 (bug) family.</text>
</comment>
<dbReference type="Proteomes" id="UP001595848">
    <property type="component" value="Unassembled WGS sequence"/>
</dbReference>
<feature type="chain" id="PRO_5046870924" evidence="2">
    <location>
        <begin position="29"/>
        <end position="327"/>
    </location>
</feature>
<dbReference type="CDD" id="cd13578">
    <property type="entry name" value="PBP2_Bug27"/>
    <property type="match status" value="1"/>
</dbReference>
<evidence type="ECO:0000256" key="1">
    <source>
        <dbReference type="ARBA" id="ARBA00006987"/>
    </source>
</evidence>
<sequence>MPRFSMRRRISVLAFAIAASGAYFSAQAENFPDHPIRLVVAYAPGGATDTVGRMLAHEMSASLGRGIVLENRAGGGTLVGTEYVRRSAADGYTLLFGTNAFVITPLLHDTATYDPVKDFQPVGQATEQSLGILVTPRLKIHTVQEFIAYAKAHPGKVNFASSGVGSAQHLAGEAFAKAAGIKMMHVPYKGTGPAMIDLLAGRVDVMFSSLVGNMKYVEDGRLDLIGTTGLRRSPATPKVPTVDESGLKGFQAHTWQGILAPAGTPAAVVAKLHDALVQAGKSPKISDALAKQGMEVHVTTPAQFHDLLVTESAQYKDELKHTQGALQ</sequence>
<evidence type="ECO:0000313" key="4">
    <source>
        <dbReference type="Proteomes" id="UP001595848"/>
    </source>
</evidence>
<dbReference type="RefSeq" id="WP_217964072.1">
    <property type="nucleotide sequence ID" value="NZ_JAHTBN010000003.1"/>
</dbReference>
<protein>
    <submittedName>
        <fullName evidence="3">Bug family tripartite tricarboxylate transporter substrate binding protein</fullName>
    </submittedName>
</protein>
<keyword evidence="2" id="KW-0732">Signal</keyword>
<dbReference type="PANTHER" id="PTHR42928:SF5">
    <property type="entry name" value="BLR1237 PROTEIN"/>
    <property type="match status" value="1"/>
</dbReference>
<dbReference type="EMBL" id="JBHSBV010000002">
    <property type="protein sequence ID" value="MFC4200694.1"/>
    <property type="molecule type" value="Genomic_DNA"/>
</dbReference>
<keyword evidence="4" id="KW-1185">Reference proteome</keyword>
<accession>A0ABV8NY09</accession>
<organism evidence="3 4">
    <name type="scientific">Candidimonas humi</name>
    <dbReference type="NCBI Taxonomy" id="683355"/>
    <lineage>
        <taxon>Bacteria</taxon>
        <taxon>Pseudomonadati</taxon>
        <taxon>Pseudomonadota</taxon>
        <taxon>Betaproteobacteria</taxon>
        <taxon>Burkholderiales</taxon>
        <taxon>Alcaligenaceae</taxon>
        <taxon>Candidimonas</taxon>
    </lineage>
</organism>
<dbReference type="Pfam" id="PF03401">
    <property type="entry name" value="TctC"/>
    <property type="match status" value="1"/>
</dbReference>
<name>A0ABV8NY09_9BURK</name>
<reference evidence="4" key="1">
    <citation type="journal article" date="2019" name="Int. J. Syst. Evol. Microbiol.">
        <title>The Global Catalogue of Microorganisms (GCM) 10K type strain sequencing project: providing services to taxonomists for standard genome sequencing and annotation.</title>
        <authorList>
            <consortium name="The Broad Institute Genomics Platform"/>
            <consortium name="The Broad Institute Genome Sequencing Center for Infectious Disease"/>
            <person name="Wu L."/>
            <person name="Ma J."/>
        </authorList>
    </citation>
    <scope>NUCLEOTIDE SEQUENCE [LARGE SCALE GENOMIC DNA]</scope>
    <source>
        <strain evidence="4">LMG 24813</strain>
    </source>
</reference>
<dbReference type="PIRSF" id="PIRSF017082">
    <property type="entry name" value="YflP"/>
    <property type="match status" value="1"/>
</dbReference>
<feature type="signal peptide" evidence="2">
    <location>
        <begin position="1"/>
        <end position="28"/>
    </location>
</feature>
<gene>
    <name evidence="3" type="ORF">ACFOY1_06995</name>
</gene>
<dbReference type="InterPro" id="IPR005064">
    <property type="entry name" value="BUG"/>
</dbReference>
<evidence type="ECO:0000313" key="3">
    <source>
        <dbReference type="EMBL" id="MFC4200694.1"/>
    </source>
</evidence>
<proteinExistence type="inferred from homology"/>
<comment type="caution">
    <text evidence="3">The sequence shown here is derived from an EMBL/GenBank/DDBJ whole genome shotgun (WGS) entry which is preliminary data.</text>
</comment>
<dbReference type="PANTHER" id="PTHR42928">
    <property type="entry name" value="TRICARBOXYLATE-BINDING PROTEIN"/>
    <property type="match status" value="1"/>
</dbReference>